<evidence type="ECO:0000313" key="11">
    <source>
        <dbReference type="Proteomes" id="UP000002166"/>
    </source>
</evidence>
<dbReference type="EMBL" id="DQ489736">
    <property type="protein sequence ID" value="ACA82000.1"/>
    <property type="molecule type" value="Genomic_DNA"/>
</dbReference>
<dbReference type="GO" id="GO:0006508">
    <property type="term" value="P:proteolysis"/>
    <property type="evidence" value="ECO:0007669"/>
    <property type="project" value="UniProtKB-KW"/>
</dbReference>
<dbReference type="Gene3D" id="3.40.630.10">
    <property type="entry name" value="Zn peptidases"/>
    <property type="match status" value="1"/>
</dbReference>
<evidence type="ECO:0000256" key="8">
    <source>
        <dbReference type="ARBA" id="ARBA00023049"/>
    </source>
</evidence>
<dbReference type="Proteomes" id="UP000002166">
    <property type="component" value="Chromosome"/>
</dbReference>
<feature type="domain" description="Peptidase M20 dimerisation" evidence="9">
    <location>
        <begin position="270"/>
        <end position="344"/>
    </location>
</feature>
<dbReference type="InterPro" id="IPR011650">
    <property type="entry name" value="Peptidase_M20_dimer"/>
</dbReference>
<dbReference type="Gene3D" id="3.30.70.360">
    <property type="match status" value="2"/>
</dbReference>
<dbReference type="OrthoDB" id="9761532at2"/>
<keyword evidence="3" id="KW-0645">Protease</keyword>
<dbReference type="SUPFAM" id="SSF53187">
    <property type="entry name" value="Zn-dependent exopeptidases"/>
    <property type="match status" value="1"/>
</dbReference>
<dbReference type="InterPro" id="IPR050072">
    <property type="entry name" value="Peptidase_M20A"/>
</dbReference>
<reference evidence="10 11" key="1">
    <citation type="journal article" date="2008" name="J. Bacteriol.">
        <title>Complete genome sequence of Leuconostoc citreum KM20.</title>
        <authorList>
            <person name="Kim J.F."/>
            <person name="Jeong H."/>
            <person name="Lee J.-S."/>
            <person name="Choi S.-H."/>
            <person name="Ha M."/>
            <person name="Hur C.-G."/>
            <person name="Kim J.-S."/>
            <person name="Lee S."/>
            <person name="Park H.-S."/>
            <person name="Park Y.-H."/>
            <person name="Oh T.K."/>
        </authorList>
    </citation>
    <scope>NUCLEOTIDE SEQUENCE [LARGE SCALE GENOMIC DNA]</scope>
    <source>
        <strain evidence="10 11">KM20</strain>
    </source>
</reference>
<dbReference type="Pfam" id="PF07687">
    <property type="entry name" value="M20_dimer"/>
    <property type="match status" value="1"/>
</dbReference>
<keyword evidence="11" id="KW-1185">Reference proteome</keyword>
<proteinExistence type="inferred from homology"/>
<keyword evidence="5" id="KW-0378">Hydrolase</keyword>
<evidence type="ECO:0000256" key="7">
    <source>
        <dbReference type="ARBA" id="ARBA00022997"/>
    </source>
</evidence>
<keyword evidence="6" id="KW-0862">Zinc</keyword>
<dbReference type="GO" id="GO:0016805">
    <property type="term" value="F:dipeptidase activity"/>
    <property type="evidence" value="ECO:0007669"/>
    <property type="project" value="UniProtKB-KW"/>
</dbReference>
<accession>B1MWU8</accession>
<dbReference type="SUPFAM" id="SSF55031">
    <property type="entry name" value="Bacterial exopeptidase dimerisation domain"/>
    <property type="match status" value="1"/>
</dbReference>
<dbReference type="KEGG" id="lci:LCK_00167"/>
<dbReference type="GO" id="GO:0008777">
    <property type="term" value="F:acetylornithine deacetylase activity"/>
    <property type="evidence" value="ECO:0007669"/>
    <property type="project" value="TreeGrafter"/>
</dbReference>
<evidence type="ECO:0000256" key="6">
    <source>
        <dbReference type="ARBA" id="ARBA00022833"/>
    </source>
</evidence>
<dbReference type="PANTHER" id="PTHR43808:SF31">
    <property type="entry name" value="N-ACETYL-L-CITRULLINE DEACETYLASE"/>
    <property type="match status" value="1"/>
</dbReference>
<dbReference type="GO" id="GO:0008270">
    <property type="term" value="F:zinc ion binding"/>
    <property type="evidence" value="ECO:0007669"/>
    <property type="project" value="InterPro"/>
</dbReference>
<evidence type="ECO:0000256" key="2">
    <source>
        <dbReference type="ARBA" id="ARBA00006247"/>
    </source>
</evidence>
<organism evidence="10 11">
    <name type="scientific">Leuconostoc citreum (strain KM20)</name>
    <dbReference type="NCBI Taxonomy" id="349519"/>
    <lineage>
        <taxon>Bacteria</taxon>
        <taxon>Bacillati</taxon>
        <taxon>Bacillota</taxon>
        <taxon>Bacilli</taxon>
        <taxon>Lactobacillales</taxon>
        <taxon>Lactobacillaceae</taxon>
        <taxon>Leuconostoc</taxon>
    </lineage>
</organism>
<dbReference type="RefSeq" id="WP_004899573.1">
    <property type="nucleotide sequence ID" value="NC_010471.1"/>
</dbReference>
<name>B1MWU8_LEUCK</name>
<dbReference type="eggNOG" id="COG0624">
    <property type="taxonomic scope" value="Bacteria"/>
</dbReference>
<evidence type="ECO:0000256" key="1">
    <source>
        <dbReference type="ARBA" id="ARBA00001947"/>
    </source>
</evidence>
<sequence length="483" mass="54140">MLTTNKWQLTAQKYQDKLLVDLLQFLAIPSVLDPQTATFQRPFGIGIDTALQFLVDIATRDGFKVERVADNMVVTVDYGPDDVPETVGVLSHVDVVPGNAAAWRVTMPFSPKIVDDRLYGRGVYDMKADLIASYYALKQLKDQGFVPKRKIRLIFGSDEESDWRDMQAYLKDFGEPTLGFSPDGTFPVVPGEKGVQTITMRFVGDTFDYREFELLAFQAGTRDNVVPGKATAIVKLSDNQDINLFLKQYEQYLTAEPLISGIGQYDDGEIHLTLYGKSVHGAYPEDGLNAGTYLAHFLSHYAFQHQAQALLHQLGDVYHRDVFAANIGLAYHDQIMGDLTMNVGQTVYRQGQEGYIRIQFRYPVGMSETTILTQIQRHVGPLKAKIFKEVQFGSQPHMVDLNDVIVTKLQNIYAQQTNTDKTYKISNGGSYARLLKRGVAFGGQFPNLPVMSHQPDEYVLLSNISRAQAIFAQALYELAETTT</sequence>
<dbReference type="PANTHER" id="PTHR43808">
    <property type="entry name" value="ACETYLORNITHINE DEACETYLASE"/>
    <property type="match status" value="1"/>
</dbReference>
<dbReference type="STRING" id="349519.LCK_00167"/>
<protein>
    <submittedName>
        <fullName evidence="10">Acetylornithine deacetylase/Succinyl-diaminopimelate desuccinylase</fullName>
    </submittedName>
</protein>
<dbReference type="PROSITE" id="PS00758">
    <property type="entry name" value="ARGE_DAPE_CPG2_1"/>
    <property type="match status" value="1"/>
</dbReference>
<dbReference type="GeneID" id="61102921"/>
<dbReference type="NCBIfam" id="TIGR01887">
    <property type="entry name" value="dipeptidaselike"/>
    <property type="match status" value="1"/>
</dbReference>
<dbReference type="InterPro" id="IPR002933">
    <property type="entry name" value="Peptidase_M20"/>
</dbReference>
<comment type="similarity">
    <text evidence="2">Belongs to the peptidase M20A family.</text>
</comment>
<keyword evidence="4" id="KW-0479">Metal-binding</keyword>
<dbReference type="GO" id="GO:0006526">
    <property type="term" value="P:L-arginine biosynthetic process"/>
    <property type="evidence" value="ECO:0007669"/>
    <property type="project" value="TreeGrafter"/>
</dbReference>
<keyword evidence="8" id="KW-0482">Metalloprotease</keyword>
<dbReference type="GO" id="GO:0008237">
    <property type="term" value="F:metallopeptidase activity"/>
    <property type="evidence" value="ECO:0007669"/>
    <property type="project" value="UniProtKB-KW"/>
</dbReference>
<dbReference type="InterPro" id="IPR010964">
    <property type="entry name" value="M20A_pepV-rel"/>
</dbReference>
<keyword evidence="7" id="KW-0224">Dipeptidase</keyword>
<dbReference type="AlphaFoldDB" id="B1MWU8"/>
<evidence type="ECO:0000259" key="9">
    <source>
        <dbReference type="Pfam" id="PF07687"/>
    </source>
</evidence>
<evidence type="ECO:0000256" key="5">
    <source>
        <dbReference type="ARBA" id="ARBA00022801"/>
    </source>
</evidence>
<gene>
    <name evidence="10" type="ordered locus">LCK_00167</name>
</gene>
<dbReference type="HOGENOM" id="CLU_031786_2_0_9"/>
<dbReference type="InterPro" id="IPR001261">
    <property type="entry name" value="ArgE/DapE_CS"/>
</dbReference>
<evidence type="ECO:0000313" key="10">
    <source>
        <dbReference type="EMBL" id="ACA82000.1"/>
    </source>
</evidence>
<dbReference type="Pfam" id="PF01546">
    <property type="entry name" value="Peptidase_M20"/>
    <property type="match status" value="1"/>
</dbReference>
<dbReference type="NCBIfam" id="NF005591">
    <property type="entry name" value="PRK07318.1"/>
    <property type="match status" value="1"/>
</dbReference>
<dbReference type="InterPro" id="IPR036264">
    <property type="entry name" value="Bact_exopeptidase_dim_dom"/>
</dbReference>
<comment type="cofactor">
    <cofactor evidence="1">
        <name>Zn(2+)</name>
        <dbReference type="ChEBI" id="CHEBI:29105"/>
    </cofactor>
</comment>
<evidence type="ECO:0000256" key="3">
    <source>
        <dbReference type="ARBA" id="ARBA00022670"/>
    </source>
</evidence>
<evidence type="ECO:0000256" key="4">
    <source>
        <dbReference type="ARBA" id="ARBA00022723"/>
    </source>
</evidence>